<keyword evidence="2" id="KW-1185">Reference proteome</keyword>
<dbReference type="RefSeq" id="XP_060281413.1">
    <property type="nucleotide sequence ID" value="XM_060422377.1"/>
</dbReference>
<comment type="caution">
    <text evidence="1">The sequence shown here is derived from an EMBL/GenBank/DDBJ whole genome shotgun (WGS) entry which is preliminary data.</text>
</comment>
<dbReference type="Proteomes" id="UP001244011">
    <property type="component" value="Unassembled WGS sequence"/>
</dbReference>
<dbReference type="GeneID" id="85305564"/>
<evidence type="ECO:0000313" key="2">
    <source>
        <dbReference type="Proteomes" id="UP001244011"/>
    </source>
</evidence>
<proteinExistence type="predicted"/>
<reference evidence="1" key="1">
    <citation type="submission" date="2023-06" db="EMBL/GenBank/DDBJ databases">
        <title>Genome-scale phylogeny and comparative genomics of the fungal order Sordariales.</title>
        <authorList>
            <consortium name="Lawrence Berkeley National Laboratory"/>
            <person name="Hensen N."/>
            <person name="Bonometti L."/>
            <person name="Westerberg I."/>
            <person name="Brannstrom I.O."/>
            <person name="Guillou S."/>
            <person name="Cros-Aarteil S."/>
            <person name="Calhoun S."/>
            <person name="Haridas S."/>
            <person name="Kuo A."/>
            <person name="Mondo S."/>
            <person name="Pangilinan J."/>
            <person name="Riley R."/>
            <person name="Labutti K."/>
            <person name="Andreopoulos B."/>
            <person name="Lipzen A."/>
            <person name="Chen C."/>
            <person name="Yanf M."/>
            <person name="Daum C."/>
            <person name="Ng V."/>
            <person name="Clum A."/>
            <person name="Steindorff A."/>
            <person name="Ohm R."/>
            <person name="Martin F."/>
            <person name="Silar P."/>
            <person name="Natvig D."/>
            <person name="Lalanne C."/>
            <person name="Gautier V."/>
            <person name="Ament-Velasquez S.L."/>
            <person name="Kruys A."/>
            <person name="Hutchinson M.I."/>
            <person name="Powell A.J."/>
            <person name="Barry K."/>
            <person name="Miller A.N."/>
            <person name="Grigoriev I.V."/>
            <person name="Debuchy R."/>
            <person name="Gladieux P."/>
            <person name="Thoren M.H."/>
            <person name="Johannesson H."/>
        </authorList>
    </citation>
    <scope>NUCLEOTIDE SEQUENCE</scope>
    <source>
        <strain evidence="1">8032-3</strain>
    </source>
</reference>
<gene>
    <name evidence="1" type="ORF">QBC33DRAFT_174893</name>
</gene>
<dbReference type="AlphaFoldDB" id="A0AAJ0BVF1"/>
<evidence type="ECO:0000313" key="1">
    <source>
        <dbReference type="EMBL" id="KAK1765200.1"/>
    </source>
</evidence>
<name>A0AAJ0BVF1_9PEZI</name>
<organism evidence="1 2">
    <name type="scientific">Phialemonium atrogriseum</name>
    <dbReference type="NCBI Taxonomy" id="1093897"/>
    <lineage>
        <taxon>Eukaryota</taxon>
        <taxon>Fungi</taxon>
        <taxon>Dikarya</taxon>
        <taxon>Ascomycota</taxon>
        <taxon>Pezizomycotina</taxon>
        <taxon>Sordariomycetes</taxon>
        <taxon>Sordariomycetidae</taxon>
        <taxon>Cephalothecales</taxon>
        <taxon>Cephalothecaceae</taxon>
        <taxon>Phialemonium</taxon>
    </lineage>
</organism>
<protein>
    <submittedName>
        <fullName evidence="1">Uncharacterized protein</fullName>
    </submittedName>
</protein>
<sequence>MPKATMSKSNLATPCFRLKPASRPASQLSNGVTSRAHGAPWPTASSGYGTVGRGLRTLRVFVGRTRSCSLHRRRLRGGDSVRCYSPCCFAQPVFGHSSRLPTRQYVGSVNSRAPVDSIAAPLLLSPRQDIRIHTYTRGRIGTGGQAEGYPPPPSLASNKCAIPDSLLRDAAAATTTTSAVTAVYPALEAESRDLVACYIAG</sequence>
<accession>A0AAJ0BVF1</accession>
<dbReference type="EMBL" id="MU839016">
    <property type="protein sequence ID" value="KAK1765200.1"/>
    <property type="molecule type" value="Genomic_DNA"/>
</dbReference>